<organism evidence="1 2">
    <name type="scientific">Smallanthus sonchifolius</name>
    <dbReference type="NCBI Taxonomy" id="185202"/>
    <lineage>
        <taxon>Eukaryota</taxon>
        <taxon>Viridiplantae</taxon>
        <taxon>Streptophyta</taxon>
        <taxon>Embryophyta</taxon>
        <taxon>Tracheophyta</taxon>
        <taxon>Spermatophyta</taxon>
        <taxon>Magnoliopsida</taxon>
        <taxon>eudicotyledons</taxon>
        <taxon>Gunneridae</taxon>
        <taxon>Pentapetalae</taxon>
        <taxon>asterids</taxon>
        <taxon>campanulids</taxon>
        <taxon>Asterales</taxon>
        <taxon>Asteraceae</taxon>
        <taxon>Asteroideae</taxon>
        <taxon>Heliantheae alliance</taxon>
        <taxon>Millerieae</taxon>
        <taxon>Smallanthus</taxon>
    </lineage>
</organism>
<reference evidence="2" key="1">
    <citation type="journal article" date="2022" name="Mol. Ecol. Resour.">
        <title>The genomes of chicory, endive, great burdock and yacon provide insights into Asteraceae palaeo-polyploidization history and plant inulin production.</title>
        <authorList>
            <person name="Fan W."/>
            <person name="Wang S."/>
            <person name="Wang H."/>
            <person name="Wang A."/>
            <person name="Jiang F."/>
            <person name="Liu H."/>
            <person name="Zhao H."/>
            <person name="Xu D."/>
            <person name="Zhang Y."/>
        </authorList>
    </citation>
    <scope>NUCLEOTIDE SEQUENCE [LARGE SCALE GENOMIC DNA]</scope>
    <source>
        <strain evidence="2">cv. Yunnan</strain>
    </source>
</reference>
<proteinExistence type="predicted"/>
<sequence length="220" mass="25338">MATGNFQTQRFLEWRFTGSFNPTNHFTLFTQFGVVVLASQVSHKSIRCLYCTIARCKINLLKHLSSTIDGQGSIWWKTFHKKKLKNTRPYFIKGRYIGGAEEEVRLHEQGKFRPLLAGIPFNTWEGPYEGCGGIRFVVYFSCSGSGKFKNVIVSFLVVKESMEFFLIDTKYFYLFIDSCDMTVDPVGCWSSCSLALFVTEKKYECQHEMFSTAFFVDLKS</sequence>
<dbReference type="Proteomes" id="UP001056120">
    <property type="component" value="Linkage Group LG15"/>
</dbReference>
<dbReference type="EMBL" id="CM042032">
    <property type="protein sequence ID" value="KAI3775690.1"/>
    <property type="molecule type" value="Genomic_DNA"/>
</dbReference>
<protein>
    <submittedName>
        <fullName evidence="1">Uncharacterized protein</fullName>
    </submittedName>
</protein>
<evidence type="ECO:0000313" key="1">
    <source>
        <dbReference type="EMBL" id="KAI3775690.1"/>
    </source>
</evidence>
<evidence type="ECO:0000313" key="2">
    <source>
        <dbReference type="Proteomes" id="UP001056120"/>
    </source>
</evidence>
<reference evidence="1 2" key="2">
    <citation type="journal article" date="2022" name="Mol. Ecol. Resour.">
        <title>The genomes of chicory, endive, great burdock and yacon provide insights into Asteraceae paleo-polyploidization history and plant inulin production.</title>
        <authorList>
            <person name="Fan W."/>
            <person name="Wang S."/>
            <person name="Wang H."/>
            <person name="Wang A."/>
            <person name="Jiang F."/>
            <person name="Liu H."/>
            <person name="Zhao H."/>
            <person name="Xu D."/>
            <person name="Zhang Y."/>
        </authorList>
    </citation>
    <scope>NUCLEOTIDE SEQUENCE [LARGE SCALE GENOMIC DNA]</scope>
    <source>
        <strain evidence="2">cv. Yunnan</strain>
        <tissue evidence="1">Leaves</tissue>
    </source>
</reference>
<gene>
    <name evidence="1" type="ORF">L1987_45439</name>
</gene>
<comment type="caution">
    <text evidence="1">The sequence shown here is derived from an EMBL/GenBank/DDBJ whole genome shotgun (WGS) entry which is preliminary data.</text>
</comment>
<name>A0ACB9FXY0_9ASTR</name>
<keyword evidence="2" id="KW-1185">Reference proteome</keyword>
<accession>A0ACB9FXY0</accession>